<keyword evidence="2" id="KW-1185">Reference proteome</keyword>
<proteinExistence type="predicted"/>
<dbReference type="AlphaFoldDB" id="A0A1M6KNC6"/>
<reference evidence="1 2" key="1">
    <citation type="submission" date="2016-11" db="EMBL/GenBank/DDBJ databases">
        <authorList>
            <person name="Jaros S."/>
            <person name="Januszkiewicz K."/>
            <person name="Wedrychowicz H."/>
        </authorList>
    </citation>
    <scope>NUCLEOTIDE SEQUENCE [LARGE SCALE GENOMIC DNA]</scope>
    <source>
        <strain evidence="1 2">DSM 17477</strain>
    </source>
</reference>
<name>A0A1M6KNC6_9FIRM</name>
<dbReference type="EMBL" id="FQZL01000027">
    <property type="protein sequence ID" value="SHJ60427.1"/>
    <property type="molecule type" value="Genomic_DNA"/>
</dbReference>
<evidence type="ECO:0000313" key="1">
    <source>
        <dbReference type="EMBL" id="SHJ60427.1"/>
    </source>
</evidence>
<dbReference type="OrthoDB" id="2738at2"/>
<dbReference type="STRING" id="1121476.SAMN02745751_02940"/>
<dbReference type="Proteomes" id="UP000184052">
    <property type="component" value="Unassembled WGS sequence"/>
</dbReference>
<dbReference type="RefSeq" id="WP_073050327.1">
    <property type="nucleotide sequence ID" value="NZ_FQZL01000027.1"/>
</dbReference>
<evidence type="ECO:0000313" key="2">
    <source>
        <dbReference type="Proteomes" id="UP000184052"/>
    </source>
</evidence>
<protein>
    <submittedName>
        <fullName evidence="1">Uncharacterized protein</fullName>
    </submittedName>
</protein>
<gene>
    <name evidence="1" type="ORF">SAMN02745751_02940</name>
</gene>
<sequence length="509" mass="59235">MTFSEKLDCLMNITKTTNSSLALYTSLDPSYISRLRNGKRKPAKNEDYVEKMAVYFEKNCRERHQIVSIMDVMGADMSSVNENLSISKYIYQWLLSEEVDYKSQNESVEGFLGGFSKFKANIPDNLKSTKNIDRYEVDVSENSYKAYYGSVGKRDAAIAFLSLVINKKKPGNILFYSDESMDWMTDDPRFTKKWAMYMMQAISKGNKIKIIHTISRNLDEMLSAIGKWMPLYMTGSIEPYYYPKKRDGVFKRTLFVAENTAAVTSSSVFNAQNDTASFLFTDKKTVASFENEFEDYLRLCKPLMKIFTQNHRSNYESIFREFEMEQANTIMKSGSLSLSSMSPELIRNVLERRMDGGNEEIVRFYQGRIENMRASLENHRVMEILNLPDKETIEKGELRIAINENESGEAYFYTWEEFREHVLNVIFLLKNYKNYKVCLSKQEENDDSAIYVKEYVGAIIIKTSTPKVYFAINEDNMTGAIWDYLINRTREVKLKDKNGVIERLEDYIK</sequence>
<organism evidence="1 2">
    <name type="scientific">Dethiosulfatibacter aminovorans DSM 17477</name>
    <dbReference type="NCBI Taxonomy" id="1121476"/>
    <lineage>
        <taxon>Bacteria</taxon>
        <taxon>Bacillati</taxon>
        <taxon>Bacillota</taxon>
        <taxon>Tissierellia</taxon>
        <taxon>Dethiosulfatibacter</taxon>
    </lineage>
</organism>
<accession>A0A1M6KNC6</accession>